<evidence type="ECO:0000313" key="1">
    <source>
        <dbReference type="EMBL" id="CAJ2634276.1"/>
    </source>
</evidence>
<name>A0ACB0IQQ6_TRIPR</name>
<protein>
    <submittedName>
        <fullName evidence="1">Uncharacterized protein</fullName>
    </submittedName>
</protein>
<dbReference type="Proteomes" id="UP001177021">
    <property type="component" value="Unassembled WGS sequence"/>
</dbReference>
<proteinExistence type="predicted"/>
<keyword evidence="2" id="KW-1185">Reference proteome</keyword>
<dbReference type="EMBL" id="CASHSV030000002">
    <property type="protein sequence ID" value="CAJ2634276.1"/>
    <property type="molecule type" value="Genomic_DNA"/>
</dbReference>
<comment type="caution">
    <text evidence="1">The sequence shown here is derived from an EMBL/GenBank/DDBJ whole genome shotgun (WGS) entry which is preliminary data.</text>
</comment>
<accession>A0ACB0IQQ6</accession>
<sequence>MANEEIIGNSSVGATERPFKFEGNHFKRWQQKMFFFLTLKKCAYVLKQPIPVVPAEASASASGTNEQTVNTNGDAVSAEKDKGKATAEQLKEKALQLEIDRQLWIDNDYVCKNYIINGLEDDMYDYYRTYNTASDVWEALSKKYDTEEAGVKKYAVSRYLKYQMVDERSVEVQSHELQKIAHEIITEGMPLHEQFQISVIIDKLPPSWKDFKNQLRHKTKEFSIEGLITRLRIEEESRKQDMKEEEKILVVSNTNKKKFGAALKPTGKPLKNQNQSRVQNRVKNGNPVRGHIAKQHQQQPPPRNDAVEPFYCFNCWKTGHISKKCRNPKRPKPANLAHINVNVADEPYAAMITEINMVGGTDGWWIDTGATRHVCYDRAMFKTYTNAENKKVQMGNAHTSDVAGVGDVVLKFTSGKTLILKEVLHVPEMKKNLVSGFLLNKAGFNQTIGADMYTITKNAYVRKPDPKRVKLASRAYECVFIGYAANSKAYRFFDLNEKVIIESNDADFYENKFPFKSRNSGGTEQDNIPESSHLPVIPNDDSNDEVENELRRSKRVRVAKDYGPDYATFTLNEDPANLQEALSSMDADLWQEAINDEMDSLESNKTWHLVDLPPGCKPIGCKWILKKKLKPDGTVEKYKARLVAKGFRQRENIDFFDTFSPVTRITSIRVLISIAAIYNLIVHQMDVKTAFLNGDLEEEIYMEQPEGFVIHGQETKVCKLDKSLYGLKQAPKQWHEKFDNLMILNGFRLNESDKCIYYKSDDNICTIICLYVDDMLIFGSNLSAINDVKSLFSNNFDMKDLGEASVILGIKITRSEKGISLDQSHYVEKILKKYGYFNCKPACTPYDPSVKLFKNTGDSVRQTEYASIIGSLRYATDCTRPDIAYVVGLLCRFTSRPSDEHWHAIERVMRYLKRTMNLGLHYQRFPAVLEGYSDADWNTLSDDSKATSGFIFSIAGGAVSWKSKKQPILAQSTMESEMIALATASEEASWLRCLLSEIPLWEKPMPAVLIHCDSTAAIAKIENRFYNGKRRQIRRKHSTVRELITTGAVRVDHTVNTNGDAVSAEKDKGKATAEQLKEKALQLEIDRQLWIDNDYVCKNYIINGLEDDLYDYYRTYNTASDVWEALSKKYDTEEAGVKKYAVSRYLKYQMVDERSVEVQSHELQKIAHEIITEGMPLHEQFQISVIIDKLPPSWKDFKNQLRHKTKEFSIEGLITRLRIEEESRKQDMKEEEKILVVSNTNKKKFGAALKPTGKPLKNQNQSRVQNRVKNGNPVRGHIAKQHQQQPPPRNDAVEPFYCFNCWKTGHISKKCRNPKRPKPANLAHINVNVADEPYAAMITEINMVGGTDGWWIDTGATRHVCYDRAMFKTYTNAENKKVQMGNAHTSDVAGVGDVVLKFTSGKTLILKEVLHVPEMKKNLVSGFLLNKVGFNQTIGADMYTITKNGIFIGKGYASDGMFKLNVDFNVMNKISPSVYSLCDFNIWHSRLCHVNKRSILNISNLGLIPKLSFNDIEKCEFCSQAKITKSKHKSVIRESEPMDLIHSDICELDGTMTRNNKRYFITFIDDCSDYTFVYLMKNKSDAFDMFKIFVKEIENQFNTKIKRLRSDRGTEYNSSLFNDFYKQHGIIHETTAPYSPEMNGKAERKNRTLTELVVAIMLNYDAAKHWWGEIILTVCFVLNRIPKSKRSESAYEILKKRQPNLSYLRTWGCLAYVRKPDPKRVKLASRAYECVFIGYAANSKAYRFFDLNEKVIIESNDADFYENKFPFKSRNSGGTEQDNIPESSHLPVIPNDDSNDEVENELRRSKRVRVAKDYGPDYATFTLNEDPANLQEALSSMDADLWQEAINDEMDSLESNKTWHLVDLPPGCKPIGCKWILKKKLKPDGTVEKYKARLVAKGFRQRENIDFFDTFSPVTRITSIRVLISIAAIYNLIVHQMDVKTAFLNGDLEEEIYMEQPEGFVIHGQETKVCKLDKSLYGLKQAPKQWHEKFDNLMILNGFRLNESDKCIYYKSDDNICTIICLYVDDMLIFGSNLSAINDVKSLFSNNFDMKDLGEASVILGIKITRSEKGISLDQSHYVEKILKKYGYFNCKPACTPYDPSVKLFKNTGDSVRQTEYASIIGSLRYATDCTRPDIAYVVGLLCRFTSRPSDEHWHAIERVMRYLKRTMNLGLHYQRFPAVLEGYSDADWNTLSDDSKATSGFIFSIAGGAVSWKSKKQTILAQSTMESEMIALATASEEASWLRCLLSEIPLWEKPMPAVLIHCDSTAAIAKIENRFYNGKRRQIRRKHSTVRELITTGAVRVDHVRTNDNLADPLTKGLAREKVQNTSVKMGLMPMK</sequence>
<reference evidence="1" key="1">
    <citation type="submission" date="2023-10" db="EMBL/GenBank/DDBJ databases">
        <authorList>
            <person name="Rodriguez Cubillos JULIANA M."/>
            <person name="De Vega J."/>
        </authorList>
    </citation>
    <scope>NUCLEOTIDE SEQUENCE</scope>
</reference>
<evidence type="ECO:0000313" key="2">
    <source>
        <dbReference type="Proteomes" id="UP001177021"/>
    </source>
</evidence>
<organism evidence="1 2">
    <name type="scientific">Trifolium pratense</name>
    <name type="common">Red clover</name>
    <dbReference type="NCBI Taxonomy" id="57577"/>
    <lineage>
        <taxon>Eukaryota</taxon>
        <taxon>Viridiplantae</taxon>
        <taxon>Streptophyta</taxon>
        <taxon>Embryophyta</taxon>
        <taxon>Tracheophyta</taxon>
        <taxon>Spermatophyta</taxon>
        <taxon>Magnoliopsida</taxon>
        <taxon>eudicotyledons</taxon>
        <taxon>Gunneridae</taxon>
        <taxon>Pentapetalae</taxon>
        <taxon>rosids</taxon>
        <taxon>fabids</taxon>
        <taxon>Fabales</taxon>
        <taxon>Fabaceae</taxon>
        <taxon>Papilionoideae</taxon>
        <taxon>50 kb inversion clade</taxon>
        <taxon>NPAAA clade</taxon>
        <taxon>Hologalegina</taxon>
        <taxon>IRL clade</taxon>
        <taxon>Trifolieae</taxon>
        <taxon>Trifolium</taxon>
    </lineage>
</organism>
<gene>
    <name evidence="1" type="ORF">MILVUS5_LOCUS5226</name>
</gene>